<sequence length="84" mass="9230">MWTGKWWHALQSLLPPGATVAPVIIATDKTLLTQFSGGKSAYPIYLTIGNLPKGIRRKPSKNACVLIGYLSVDKLSRSEMTELE</sequence>
<gene>
    <name evidence="2" type="ORF">BDN70DRAFT_774172</name>
</gene>
<feature type="non-terminal residue" evidence="2">
    <location>
        <position position="84"/>
    </location>
</feature>
<feature type="signal peptide" evidence="1">
    <location>
        <begin position="1"/>
        <end position="19"/>
    </location>
</feature>
<feature type="chain" id="PRO_5040382204" evidence="1">
    <location>
        <begin position="20"/>
        <end position="84"/>
    </location>
</feature>
<protein>
    <submittedName>
        <fullName evidence="2">Uncharacterized protein</fullName>
    </submittedName>
</protein>
<keyword evidence="3" id="KW-1185">Reference proteome</keyword>
<dbReference type="InterPro" id="IPR041078">
    <property type="entry name" value="Plavaka"/>
</dbReference>
<evidence type="ECO:0000313" key="3">
    <source>
        <dbReference type="Proteomes" id="UP000807469"/>
    </source>
</evidence>
<name>A0A9P5YMG5_9AGAR</name>
<dbReference type="Proteomes" id="UP000807469">
    <property type="component" value="Unassembled WGS sequence"/>
</dbReference>
<dbReference type="AlphaFoldDB" id="A0A9P5YMG5"/>
<keyword evidence="1" id="KW-0732">Signal</keyword>
<proteinExistence type="predicted"/>
<evidence type="ECO:0000256" key="1">
    <source>
        <dbReference type="SAM" id="SignalP"/>
    </source>
</evidence>
<comment type="caution">
    <text evidence="2">The sequence shown here is derived from an EMBL/GenBank/DDBJ whole genome shotgun (WGS) entry which is preliminary data.</text>
</comment>
<accession>A0A9P5YMG5</accession>
<dbReference type="OrthoDB" id="2418900at2759"/>
<dbReference type="Pfam" id="PF18759">
    <property type="entry name" value="Plavaka"/>
    <property type="match status" value="1"/>
</dbReference>
<evidence type="ECO:0000313" key="2">
    <source>
        <dbReference type="EMBL" id="KAF9471254.1"/>
    </source>
</evidence>
<dbReference type="EMBL" id="MU155724">
    <property type="protein sequence ID" value="KAF9471254.1"/>
    <property type="molecule type" value="Genomic_DNA"/>
</dbReference>
<organism evidence="2 3">
    <name type="scientific">Pholiota conissans</name>
    <dbReference type="NCBI Taxonomy" id="109636"/>
    <lineage>
        <taxon>Eukaryota</taxon>
        <taxon>Fungi</taxon>
        <taxon>Dikarya</taxon>
        <taxon>Basidiomycota</taxon>
        <taxon>Agaricomycotina</taxon>
        <taxon>Agaricomycetes</taxon>
        <taxon>Agaricomycetidae</taxon>
        <taxon>Agaricales</taxon>
        <taxon>Agaricineae</taxon>
        <taxon>Strophariaceae</taxon>
        <taxon>Pholiota</taxon>
    </lineage>
</organism>
<reference evidence="2" key="1">
    <citation type="submission" date="2020-11" db="EMBL/GenBank/DDBJ databases">
        <authorList>
            <consortium name="DOE Joint Genome Institute"/>
            <person name="Ahrendt S."/>
            <person name="Riley R."/>
            <person name="Andreopoulos W."/>
            <person name="Labutti K."/>
            <person name="Pangilinan J."/>
            <person name="Ruiz-Duenas F.J."/>
            <person name="Barrasa J.M."/>
            <person name="Sanchez-Garcia M."/>
            <person name="Camarero S."/>
            <person name="Miyauchi S."/>
            <person name="Serrano A."/>
            <person name="Linde D."/>
            <person name="Babiker R."/>
            <person name="Drula E."/>
            <person name="Ayuso-Fernandez I."/>
            <person name="Pacheco R."/>
            <person name="Padilla G."/>
            <person name="Ferreira P."/>
            <person name="Barriuso J."/>
            <person name="Kellner H."/>
            <person name="Castanera R."/>
            <person name="Alfaro M."/>
            <person name="Ramirez L."/>
            <person name="Pisabarro A.G."/>
            <person name="Kuo A."/>
            <person name="Tritt A."/>
            <person name="Lipzen A."/>
            <person name="He G."/>
            <person name="Yan M."/>
            <person name="Ng V."/>
            <person name="Cullen D."/>
            <person name="Martin F."/>
            <person name="Rosso M.-N."/>
            <person name="Henrissat B."/>
            <person name="Hibbett D."/>
            <person name="Martinez A.T."/>
            <person name="Grigoriev I.V."/>
        </authorList>
    </citation>
    <scope>NUCLEOTIDE SEQUENCE</scope>
    <source>
        <strain evidence="2">CIRM-BRFM 674</strain>
    </source>
</reference>